<organism evidence="2 3">
    <name type="scientific">Brucella pseudogrignonensis</name>
    <dbReference type="NCBI Taxonomy" id="419475"/>
    <lineage>
        <taxon>Bacteria</taxon>
        <taxon>Pseudomonadati</taxon>
        <taxon>Pseudomonadota</taxon>
        <taxon>Alphaproteobacteria</taxon>
        <taxon>Hyphomicrobiales</taxon>
        <taxon>Brucellaceae</taxon>
        <taxon>Brucella/Ochrobactrum group</taxon>
        <taxon>Brucella</taxon>
    </lineage>
</organism>
<dbReference type="InterPro" id="IPR015942">
    <property type="entry name" value="Asp/Glu/hydantoin_racemase"/>
</dbReference>
<sequence>MDRPRIVFLHATTVAMPPVKATLGALWPEAEMVNLLDDGLSADRAREAAELSGAMMRRFIDLGRYAQDIHADAILVTCSAFGPAIERMAARLTIPVFKPNEAMFREALACGPRIAMLATFAPAIPTMESEFHEIVREAGQQAELTSVLVDGALTCLHDNDVDGHDRLIAEAASELRNFDAIMLAHFSTSQAIGAVKAVTSIPVFSAPCSAIAGLRERVEDHNPLKRVNN</sequence>
<dbReference type="Pfam" id="PF01177">
    <property type="entry name" value="Asp_Glu_race"/>
    <property type="match status" value="1"/>
</dbReference>
<evidence type="ECO:0000313" key="2">
    <source>
        <dbReference type="EMBL" id="MDR6434190.1"/>
    </source>
</evidence>
<comment type="caution">
    <text evidence="2">The sequence shown here is derived from an EMBL/GenBank/DDBJ whole genome shotgun (WGS) entry which is preliminary data.</text>
</comment>
<evidence type="ECO:0000256" key="1">
    <source>
        <dbReference type="ARBA" id="ARBA00038414"/>
    </source>
</evidence>
<dbReference type="RefSeq" id="WP_310015546.1">
    <property type="nucleotide sequence ID" value="NZ_JAVDQT010000009.1"/>
</dbReference>
<proteinExistence type="inferred from homology"/>
<dbReference type="Proteomes" id="UP001184614">
    <property type="component" value="Unassembled WGS sequence"/>
</dbReference>
<name>A0ABU1MDR7_9HYPH</name>
<reference evidence="2 3" key="1">
    <citation type="submission" date="2023-07" db="EMBL/GenBank/DDBJ databases">
        <title>Sorghum-associated microbial communities from plants grown in Nebraska, USA.</title>
        <authorList>
            <person name="Schachtman D."/>
        </authorList>
    </citation>
    <scope>NUCLEOTIDE SEQUENCE [LARGE SCALE GENOMIC DNA]</scope>
    <source>
        <strain evidence="2 3">DS1730</strain>
    </source>
</reference>
<protein>
    <submittedName>
        <fullName evidence="2">Asp/Glu/hydantoin racemase</fullName>
    </submittedName>
</protein>
<evidence type="ECO:0000313" key="3">
    <source>
        <dbReference type="Proteomes" id="UP001184614"/>
    </source>
</evidence>
<accession>A0ABU1MDR7</accession>
<comment type="similarity">
    <text evidence="1">Belongs to the HyuE racemase family.</text>
</comment>
<keyword evidence="3" id="KW-1185">Reference proteome</keyword>
<dbReference type="Gene3D" id="3.40.50.12500">
    <property type="match status" value="1"/>
</dbReference>
<gene>
    <name evidence="2" type="ORF">J2782_003941</name>
</gene>
<dbReference type="EMBL" id="JAVDQT010000009">
    <property type="protein sequence ID" value="MDR6434190.1"/>
    <property type="molecule type" value="Genomic_DNA"/>
</dbReference>
<dbReference type="InterPro" id="IPR053714">
    <property type="entry name" value="Iso_Racemase_Enz_sf"/>
</dbReference>